<keyword evidence="3 9" id="KW-0813">Transport</keyword>
<evidence type="ECO:0000256" key="5">
    <source>
        <dbReference type="ARBA" id="ARBA00022723"/>
    </source>
</evidence>
<evidence type="ECO:0000256" key="6">
    <source>
        <dbReference type="ARBA" id="ARBA00022982"/>
    </source>
</evidence>
<dbReference type="Pfam" id="PF13370">
    <property type="entry name" value="Fer4_13"/>
    <property type="match status" value="1"/>
</dbReference>
<dbReference type="PRINTS" id="PR00352">
    <property type="entry name" value="3FE4SFRDOXIN"/>
</dbReference>
<evidence type="ECO:0000256" key="7">
    <source>
        <dbReference type="ARBA" id="ARBA00023004"/>
    </source>
</evidence>
<keyword evidence="7 9" id="KW-0408">Iron</keyword>
<name>A0ABM8EQH4_9BACT</name>
<keyword evidence="12" id="KW-1185">Reference proteome</keyword>
<gene>
    <name evidence="11" type="primary">frx-4</name>
    <name evidence="11" type="ORF">GURASL_38170</name>
</gene>
<comment type="cofactor">
    <cofactor evidence="1">
        <name>[4Fe-4S] cluster</name>
        <dbReference type="ChEBI" id="CHEBI:49883"/>
    </cofactor>
</comment>
<evidence type="ECO:0000259" key="10">
    <source>
        <dbReference type="PROSITE" id="PS51379"/>
    </source>
</evidence>
<keyword evidence="4" id="KW-0004">4Fe-4S</keyword>
<evidence type="ECO:0000256" key="3">
    <source>
        <dbReference type="ARBA" id="ARBA00022448"/>
    </source>
</evidence>
<dbReference type="PROSITE" id="PS51379">
    <property type="entry name" value="4FE4S_FER_2"/>
    <property type="match status" value="1"/>
</dbReference>
<proteinExistence type="predicted"/>
<dbReference type="InterPro" id="IPR052395">
    <property type="entry name" value="ET_Ferredoxin"/>
</dbReference>
<dbReference type="PANTHER" id="PTHR39163">
    <property type="entry name" value="FERREDOXIN"/>
    <property type="match status" value="1"/>
</dbReference>
<dbReference type="InterPro" id="IPR017896">
    <property type="entry name" value="4Fe4S_Fe-S-bd"/>
</dbReference>
<dbReference type="PANTHER" id="PTHR39163:SF1">
    <property type="entry name" value="FERREDOXIN"/>
    <property type="match status" value="1"/>
</dbReference>
<dbReference type="EMBL" id="AP027151">
    <property type="protein sequence ID" value="BDV44894.1"/>
    <property type="molecule type" value="Genomic_DNA"/>
</dbReference>
<evidence type="ECO:0000256" key="2">
    <source>
        <dbReference type="ARBA" id="ARBA00003532"/>
    </source>
</evidence>
<feature type="domain" description="4Fe-4S ferredoxin-type" evidence="10">
    <location>
        <begin position="3"/>
        <end position="31"/>
    </location>
</feature>
<evidence type="ECO:0000256" key="9">
    <source>
        <dbReference type="RuleBase" id="RU368020"/>
    </source>
</evidence>
<keyword evidence="6 9" id="KW-0249">Electron transport</keyword>
<evidence type="ECO:0000256" key="1">
    <source>
        <dbReference type="ARBA" id="ARBA00001966"/>
    </source>
</evidence>
<dbReference type="Proteomes" id="UP001317705">
    <property type="component" value="Chromosome"/>
</dbReference>
<organism evidence="11 12">
    <name type="scientific">Geotalea uraniireducens</name>
    <dbReference type="NCBI Taxonomy" id="351604"/>
    <lineage>
        <taxon>Bacteria</taxon>
        <taxon>Pseudomonadati</taxon>
        <taxon>Thermodesulfobacteriota</taxon>
        <taxon>Desulfuromonadia</taxon>
        <taxon>Geobacterales</taxon>
        <taxon>Geobacteraceae</taxon>
        <taxon>Geotalea</taxon>
    </lineage>
</organism>
<accession>A0ABM8EQH4</accession>
<reference evidence="11 12" key="1">
    <citation type="submission" date="2022-12" db="EMBL/GenBank/DDBJ databases">
        <title>Polyphasic characterization of Geotalea uranireducens NIT-SL11 newly isolated from a complex of sewage sludge and microbially reduced graphene oxide.</title>
        <authorList>
            <person name="Xie L."/>
            <person name="Yoshida N."/>
            <person name="Meng L."/>
        </authorList>
    </citation>
    <scope>NUCLEOTIDE SEQUENCE [LARGE SCALE GENOMIC DNA]</scope>
    <source>
        <strain evidence="11 12">NIT-SL11</strain>
    </source>
</reference>
<dbReference type="RefSeq" id="WP_282000982.1">
    <property type="nucleotide sequence ID" value="NZ_AP027151.1"/>
</dbReference>
<keyword evidence="5 9" id="KW-0479">Metal-binding</keyword>
<dbReference type="Gene3D" id="3.30.70.20">
    <property type="match status" value="1"/>
</dbReference>
<sequence>MARNVYVDKDSCISCGLCVESSPEVFRFDEDNLAEVFDPAGAAEEKIQQAIDACPVSCIHWGD</sequence>
<keyword evidence="8 9" id="KW-0411">Iron-sulfur</keyword>
<evidence type="ECO:0000256" key="8">
    <source>
        <dbReference type="ARBA" id="ARBA00023014"/>
    </source>
</evidence>
<protein>
    <recommendedName>
        <fullName evidence="9">Ferredoxin</fullName>
    </recommendedName>
</protein>
<dbReference type="SUPFAM" id="SSF54862">
    <property type="entry name" value="4Fe-4S ferredoxins"/>
    <property type="match status" value="1"/>
</dbReference>
<evidence type="ECO:0000256" key="4">
    <source>
        <dbReference type="ARBA" id="ARBA00022485"/>
    </source>
</evidence>
<evidence type="ECO:0000313" key="12">
    <source>
        <dbReference type="Proteomes" id="UP001317705"/>
    </source>
</evidence>
<dbReference type="InterPro" id="IPR001080">
    <property type="entry name" value="3Fe4S_ferredoxin"/>
</dbReference>
<comment type="function">
    <text evidence="2 9">Ferredoxins are iron-sulfur proteins that transfer electrons in a wide variety of metabolic reactions.</text>
</comment>
<evidence type="ECO:0000313" key="11">
    <source>
        <dbReference type="EMBL" id="BDV44894.1"/>
    </source>
</evidence>